<organism evidence="1 2">
    <name type="scientific">Babesia bovis</name>
    <dbReference type="NCBI Taxonomy" id="5865"/>
    <lineage>
        <taxon>Eukaryota</taxon>
        <taxon>Sar</taxon>
        <taxon>Alveolata</taxon>
        <taxon>Apicomplexa</taxon>
        <taxon>Aconoidasida</taxon>
        <taxon>Piroplasmida</taxon>
        <taxon>Babesiidae</taxon>
        <taxon>Babesia</taxon>
    </lineage>
</organism>
<accession>A7AVQ3</accession>
<proteinExistence type="predicted"/>
<comment type="caution">
    <text evidence="1">The sequence shown here is derived from an EMBL/GenBank/DDBJ whole genome shotgun (WGS) entry which is preliminary data.</text>
</comment>
<dbReference type="KEGG" id="bbo:BBOV_IV002820"/>
<reference evidence="1 2" key="1">
    <citation type="journal article" date="2007" name="PLoS Pathog.">
        <title>Genome sequence of Babesia bovis and comparative analysis of apicomplexan hemoprotozoa.</title>
        <authorList>
            <person name="Brayton K.A."/>
            <person name="Lau A.O.T."/>
            <person name="Herndon D.R."/>
            <person name="Hannick L."/>
            <person name="Kappmeyer L.S."/>
            <person name="Berens S.J."/>
            <person name="Bidwell S.L."/>
            <person name="Brown W.C."/>
            <person name="Crabtree J."/>
            <person name="Fadrosh D."/>
            <person name="Feldblum T."/>
            <person name="Forberger H.A."/>
            <person name="Haas B.J."/>
            <person name="Howell J.M."/>
            <person name="Khouri H."/>
            <person name="Koo H."/>
            <person name="Mann D.J."/>
            <person name="Norimine J."/>
            <person name="Paulsen I.T."/>
            <person name="Radune D."/>
            <person name="Ren Q."/>
            <person name="Smith R.K. Jr."/>
            <person name="Suarez C.E."/>
            <person name="White O."/>
            <person name="Wortman J.R."/>
            <person name="Knowles D.P. Jr."/>
            <person name="McElwain T.F."/>
            <person name="Nene V.M."/>
        </authorList>
    </citation>
    <scope>NUCLEOTIDE SEQUENCE [LARGE SCALE GENOMIC DNA]</scope>
    <source>
        <strain evidence="1">T2Bo</strain>
    </source>
</reference>
<evidence type="ECO:0000313" key="2">
    <source>
        <dbReference type="Proteomes" id="UP000002173"/>
    </source>
</evidence>
<dbReference type="Proteomes" id="UP000002173">
    <property type="component" value="Unassembled WGS sequence"/>
</dbReference>
<dbReference type="GeneID" id="5477666"/>
<protein>
    <submittedName>
        <fullName evidence="1">Uncharacterized protein</fullName>
    </submittedName>
</protein>
<name>A7AVQ3_BABBO</name>
<dbReference type="EMBL" id="AAXT01000004">
    <property type="protein sequence ID" value="EDO05879.1"/>
    <property type="molecule type" value="Genomic_DNA"/>
</dbReference>
<keyword evidence="2" id="KW-1185">Reference proteome</keyword>
<dbReference type="InParanoid" id="A7AVQ3"/>
<dbReference type="RefSeq" id="XP_001609447.1">
    <property type="nucleotide sequence ID" value="XM_001609397.1"/>
</dbReference>
<sequence>MDQPVASKPAHLIITDGSTCLVCFEELTRENGVAYKVNDGDDFWALSTFCIECIKHLLKTQYERYIVSIRTTTCAKEQRSLLDRGPPINISDRLGFPLADNKEVSELFDMGRNLSISAKLEGSLIGEEREKLWKELSEFRFKEDKEE</sequence>
<evidence type="ECO:0000313" key="1">
    <source>
        <dbReference type="EMBL" id="EDO05879.1"/>
    </source>
</evidence>
<gene>
    <name evidence="1" type="ORF">BBOV_IV002820</name>
</gene>
<dbReference type="STRING" id="5865.A7AVQ3"/>
<reference evidence="2" key="2">
    <citation type="journal article" date="2020" name="Data Brief">
        <title>Transcriptome dataset of Babesia bovis life stages within vertebrate and invertebrate hosts.</title>
        <authorList>
            <person name="Ueti M.W."/>
            <person name="Johnson W.C."/>
            <person name="Kappmeyer L.S."/>
            <person name="Herndon D.R."/>
            <person name="Mousel M.R."/>
            <person name="Reif K.E."/>
            <person name="Taus N.S."/>
            <person name="Ifeonu O.O."/>
            <person name="Silva J.C."/>
            <person name="Suarez C.E."/>
            <person name="Brayton K.A."/>
        </authorList>
    </citation>
    <scope>NUCLEOTIDE SEQUENCE [LARGE SCALE GENOMIC DNA]</scope>
</reference>
<dbReference type="eggNOG" id="ENOG502SAF7">
    <property type="taxonomic scope" value="Eukaryota"/>
</dbReference>
<dbReference type="OMA" id="GLECMAT"/>
<reference evidence="2" key="3">
    <citation type="journal article" date="2021" name="Int. J. Parasitol.">
        <title>Comparative analysis of gene expression between Babesia bovis blood stages and kinetes allowed by improved genome annotation.</title>
        <authorList>
            <person name="Ueti M.W."/>
            <person name="Johnson W.C."/>
            <person name="Kappmeyer L.S."/>
            <person name="Herndon D.R."/>
            <person name="Mousel M.R."/>
            <person name="Reif K.E."/>
            <person name="Taus N.S."/>
            <person name="Ifeonu O.O."/>
            <person name="Silva J.C."/>
            <person name="Suarez C.E."/>
            <person name="Brayton K.A."/>
        </authorList>
    </citation>
    <scope>NUCLEOTIDE SEQUENCE [LARGE SCALE GENOMIC DNA]</scope>
</reference>
<dbReference type="VEuPathDB" id="PiroplasmaDB:BBOV_IV002820"/>
<dbReference type="AlphaFoldDB" id="A7AVQ3"/>